<dbReference type="Pfam" id="PF04570">
    <property type="entry name" value="zf-FLZ"/>
    <property type="match status" value="1"/>
</dbReference>
<comment type="subcellular location">
    <subcellularLocation>
        <location evidence="1">Cytoplasm</location>
    </subcellularLocation>
</comment>
<gene>
    <name evidence="8" type="ORF">Scaly_1616700</name>
</gene>
<evidence type="ECO:0000256" key="5">
    <source>
        <dbReference type="ARBA" id="ARBA00022771"/>
    </source>
</evidence>
<accession>A0AAW2P899</accession>
<dbReference type="AlphaFoldDB" id="A0AAW2P899"/>
<evidence type="ECO:0000259" key="7">
    <source>
        <dbReference type="Pfam" id="PF04570"/>
    </source>
</evidence>
<evidence type="ECO:0000256" key="4">
    <source>
        <dbReference type="ARBA" id="ARBA00022723"/>
    </source>
</evidence>
<comment type="similarity">
    <text evidence="2">Belongs to the FLZ family.</text>
</comment>
<keyword evidence="5" id="KW-0862">Zinc</keyword>
<protein>
    <submittedName>
        <fullName evidence="8">FCS-Like Zinc finger 5</fullName>
    </submittedName>
</protein>
<proteinExistence type="inferred from homology"/>
<comment type="caution">
    <text evidence="8">The sequence shown here is derived from an EMBL/GenBank/DDBJ whole genome shotgun (WGS) entry which is preliminary data.</text>
</comment>
<evidence type="ECO:0000313" key="8">
    <source>
        <dbReference type="EMBL" id="KAL0352280.1"/>
    </source>
</evidence>
<sequence length="212" mass="23026">MSLGKSARPPMKRTTSMTEFTLDFYGSAEAVYQPLDPHNPFNGGGAAGGLDQRFSGSSAASAAASPRPSRPNSADFVGTAHFLRVCSLCKRRLIPGRDIYMYSQLKELSNSIRHSAIDLVFNSIRVYNLQPPKRKAREPDGGRKKKKGKVTTATASTEGAPAAASGKDKRKGKVGGSQRSKTNDDCMHCQGKEHWKREYPQLLSNPNPSTLV</sequence>
<evidence type="ECO:0000256" key="1">
    <source>
        <dbReference type="ARBA" id="ARBA00004496"/>
    </source>
</evidence>
<dbReference type="PANTHER" id="PTHR33059:SF4">
    <property type="entry name" value="FCS-LIKE ZINC FINGER 5"/>
    <property type="match status" value="1"/>
</dbReference>
<dbReference type="Gene3D" id="4.10.60.10">
    <property type="entry name" value="Zinc finger, CCHC-type"/>
    <property type="match status" value="1"/>
</dbReference>
<feature type="compositionally biased region" description="Polar residues" evidence="6">
    <location>
        <begin position="202"/>
        <end position="212"/>
    </location>
</feature>
<keyword evidence="3" id="KW-0963">Cytoplasm</keyword>
<evidence type="ECO:0000256" key="3">
    <source>
        <dbReference type="ARBA" id="ARBA00022490"/>
    </source>
</evidence>
<dbReference type="PANTHER" id="PTHR33059">
    <property type="entry name" value="FCS-LIKE ZINC FINGER 5"/>
    <property type="match status" value="1"/>
</dbReference>
<name>A0AAW2P899_9LAMI</name>
<dbReference type="GO" id="GO:0008270">
    <property type="term" value="F:zinc ion binding"/>
    <property type="evidence" value="ECO:0007669"/>
    <property type="project" value="UniProtKB-KW"/>
</dbReference>
<dbReference type="EMBL" id="JACGWM010000009">
    <property type="protein sequence ID" value="KAL0352280.1"/>
    <property type="molecule type" value="Genomic_DNA"/>
</dbReference>
<reference evidence="8" key="2">
    <citation type="journal article" date="2024" name="Plant">
        <title>Genomic evolution and insights into agronomic trait innovations of Sesamum species.</title>
        <authorList>
            <person name="Miao H."/>
            <person name="Wang L."/>
            <person name="Qu L."/>
            <person name="Liu H."/>
            <person name="Sun Y."/>
            <person name="Le M."/>
            <person name="Wang Q."/>
            <person name="Wei S."/>
            <person name="Zheng Y."/>
            <person name="Lin W."/>
            <person name="Duan Y."/>
            <person name="Cao H."/>
            <person name="Xiong S."/>
            <person name="Wang X."/>
            <person name="Wei L."/>
            <person name="Li C."/>
            <person name="Ma Q."/>
            <person name="Ju M."/>
            <person name="Zhao R."/>
            <person name="Li G."/>
            <person name="Mu C."/>
            <person name="Tian Q."/>
            <person name="Mei H."/>
            <person name="Zhang T."/>
            <person name="Gao T."/>
            <person name="Zhang H."/>
        </authorList>
    </citation>
    <scope>NUCLEOTIDE SEQUENCE</scope>
    <source>
        <strain evidence="8">KEN8</strain>
    </source>
</reference>
<evidence type="ECO:0000256" key="2">
    <source>
        <dbReference type="ARBA" id="ARBA00009374"/>
    </source>
</evidence>
<reference evidence="8" key="1">
    <citation type="submission" date="2020-06" db="EMBL/GenBank/DDBJ databases">
        <authorList>
            <person name="Li T."/>
            <person name="Hu X."/>
            <person name="Zhang T."/>
            <person name="Song X."/>
            <person name="Zhang H."/>
            <person name="Dai N."/>
            <person name="Sheng W."/>
            <person name="Hou X."/>
            <person name="Wei L."/>
        </authorList>
    </citation>
    <scope>NUCLEOTIDE SEQUENCE</scope>
    <source>
        <strain evidence="8">KEN8</strain>
        <tissue evidence="8">Leaf</tissue>
    </source>
</reference>
<feature type="region of interest" description="Disordered" evidence="6">
    <location>
        <begin position="131"/>
        <end position="212"/>
    </location>
</feature>
<organism evidence="8">
    <name type="scientific">Sesamum calycinum</name>
    <dbReference type="NCBI Taxonomy" id="2727403"/>
    <lineage>
        <taxon>Eukaryota</taxon>
        <taxon>Viridiplantae</taxon>
        <taxon>Streptophyta</taxon>
        <taxon>Embryophyta</taxon>
        <taxon>Tracheophyta</taxon>
        <taxon>Spermatophyta</taxon>
        <taxon>Magnoliopsida</taxon>
        <taxon>eudicotyledons</taxon>
        <taxon>Gunneridae</taxon>
        <taxon>Pentapetalae</taxon>
        <taxon>asterids</taxon>
        <taxon>lamiids</taxon>
        <taxon>Lamiales</taxon>
        <taxon>Pedaliaceae</taxon>
        <taxon>Sesamum</taxon>
    </lineage>
</organism>
<dbReference type="GO" id="GO:0005737">
    <property type="term" value="C:cytoplasm"/>
    <property type="evidence" value="ECO:0007669"/>
    <property type="project" value="UniProtKB-SubCell"/>
</dbReference>
<evidence type="ECO:0000256" key="6">
    <source>
        <dbReference type="SAM" id="MobiDB-lite"/>
    </source>
</evidence>
<feature type="domain" description="FLZ-type" evidence="7">
    <location>
        <begin position="75"/>
        <end position="103"/>
    </location>
</feature>
<keyword evidence="5" id="KW-0863">Zinc-finger</keyword>
<keyword evidence="4" id="KW-0479">Metal-binding</keyword>
<feature type="compositionally biased region" description="Low complexity" evidence="6">
    <location>
        <begin position="151"/>
        <end position="165"/>
    </location>
</feature>
<feature type="compositionally biased region" description="Basic and acidic residues" evidence="6">
    <location>
        <begin position="181"/>
        <end position="199"/>
    </location>
</feature>
<dbReference type="InterPro" id="IPR007650">
    <property type="entry name" value="Zf-FLZ_dom"/>
</dbReference>